<comment type="caution">
    <text evidence="1">The sequence shown here is derived from an EMBL/GenBank/DDBJ whole genome shotgun (WGS) entry which is preliminary data.</text>
</comment>
<sequence>MPLLTGLPDDIAQEILYRVTPSLLYSVSHSWRNLIYSPSFPPFLSLYALLSSNDNSLVQFLSFDPISSTWSSLPDPHLLHSPLVLRHPSFIARNFPIQSISIADRLVLLAATTHHLFPALSHPLIFNPFTKTWHHGPSFSTPRRWCATGSVGNSVYLASGVGSSGYTQDLAQSAEKWNVLNGTWEKVASLKHGGRFSREAVEAVGWRGKLCVVNVKGNVVKEGVVYDVEKDTWQEMAEGMLIGWNGPTAAMDEDVIYNVDEVKGILMRYDSERDLWESVVEYDELKGAVQIAARGGKVCVVCGGGGSVVVVDVVARPCKIMVVDPPGDMKFVSVHVLPRTSHESKI</sequence>
<name>A0A835IUY4_9MAGN</name>
<dbReference type="InterPro" id="IPR015915">
    <property type="entry name" value="Kelch-typ_b-propeller"/>
</dbReference>
<dbReference type="EMBL" id="JADFTS010000001">
    <property type="protein sequence ID" value="KAF9623643.1"/>
    <property type="molecule type" value="Genomic_DNA"/>
</dbReference>
<dbReference type="OrthoDB" id="1899182at2759"/>
<dbReference type="SUPFAM" id="SSF117281">
    <property type="entry name" value="Kelch motif"/>
    <property type="match status" value="1"/>
</dbReference>
<dbReference type="PANTHER" id="PTHR47590">
    <property type="entry name" value="F-BOX/KELCH-REPEAT PROTEIN SKIP25"/>
    <property type="match status" value="1"/>
</dbReference>
<keyword evidence="2" id="KW-1185">Reference proteome</keyword>
<evidence type="ECO:0008006" key="3">
    <source>
        <dbReference type="Google" id="ProtNLM"/>
    </source>
</evidence>
<accession>A0A835IUY4</accession>
<dbReference type="AlphaFoldDB" id="A0A835IUY4"/>
<evidence type="ECO:0000313" key="1">
    <source>
        <dbReference type="EMBL" id="KAF9623643.1"/>
    </source>
</evidence>
<organism evidence="1 2">
    <name type="scientific">Coptis chinensis</name>
    <dbReference type="NCBI Taxonomy" id="261450"/>
    <lineage>
        <taxon>Eukaryota</taxon>
        <taxon>Viridiplantae</taxon>
        <taxon>Streptophyta</taxon>
        <taxon>Embryophyta</taxon>
        <taxon>Tracheophyta</taxon>
        <taxon>Spermatophyta</taxon>
        <taxon>Magnoliopsida</taxon>
        <taxon>Ranunculales</taxon>
        <taxon>Ranunculaceae</taxon>
        <taxon>Coptidoideae</taxon>
        <taxon>Coptis</taxon>
    </lineage>
</organism>
<dbReference type="Proteomes" id="UP000631114">
    <property type="component" value="Unassembled WGS sequence"/>
</dbReference>
<gene>
    <name evidence="1" type="ORF">IFM89_003675</name>
</gene>
<protein>
    <recommendedName>
        <fullName evidence="3">F-box/kelch-repeat protein SKIP25</fullName>
    </recommendedName>
</protein>
<dbReference type="InterPro" id="IPR036047">
    <property type="entry name" value="F-box-like_dom_sf"/>
</dbReference>
<dbReference type="PANTHER" id="PTHR47590:SF7">
    <property type="entry name" value="OS06G0711700 PROTEIN"/>
    <property type="match status" value="1"/>
</dbReference>
<proteinExistence type="predicted"/>
<dbReference type="Gene3D" id="2.120.10.80">
    <property type="entry name" value="Kelch-type beta propeller"/>
    <property type="match status" value="1"/>
</dbReference>
<reference evidence="1 2" key="1">
    <citation type="submission" date="2020-10" db="EMBL/GenBank/DDBJ databases">
        <title>The Coptis chinensis genome and diversification of protoberbering-type alkaloids.</title>
        <authorList>
            <person name="Wang B."/>
            <person name="Shu S."/>
            <person name="Song C."/>
            <person name="Liu Y."/>
        </authorList>
    </citation>
    <scope>NUCLEOTIDE SEQUENCE [LARGE SCALE GENOMIC DNA]</scope>
    <source>
        <strain evidence="1">HL-2020</strain>
        <tissue evidence="1">Leaf</tissue>
    </source>
</reference>
<evidence type="ECO:0000313" key="2">
    <source>
        <dbReference type="Proteomes" id="UP000631114"/>
    </source>
</evidence>
<dbReference type="SUPFAM" id="SSF81383">
    <property type="entry name" value="F-box domain"/>
    <property type="match status" value="1"/>
</dbReference>